<name>A0ABT3G368_9BACT</name>
<evidence type="ECO:0000313" key="1">
    <source>
        <dbReference type="EMBL" id="MCW1914290.1"/>
    </source>
</evidence>
<sequence length="319" mass="36158">MNGSELPVCYYINNARAQHLRSLIEWDFAQNDLDVIRFAGVDPDRRWRSFSGVRRGGVRSMSKASLDTYVILIAMIIIIRNARSQRLNAVAIFRDNVTLRANFKRLLSRLALPEDWGVLLLDGNHNKCILPVCFGLAKIEDPLQGVPLAFMVSRRHFNVVLADLKRLCKMIRIDGLEALSGAFQTSRPIFTCVPALVWKREPDFPQSSQSCKRIQLEVGEGSEDIFTKMYGGGVKGIRSKLALIFLTRADVNHPSIWRDFVDECPERVVVHSHSKVRSLGVDAFLHGTIVDSNILTKWGDMSWSGRLGFFCPRRFAILR</sequence>
<gene>
    <name evidence="1" type="ORF">OJ996_11935</name>
</gene>
<evidence type="ECO:0000313" key="2">
    <source>
        <dbReference type="Proteomes" id="UP001165653"/>
    </source>
</evidence>
<comment type="caution">
    <text evidence="1">The sequence shown here is derived from an EMBL/GenBank/DDBJ whole genome shotgun (WGS) entry which is preliminary data.</text>
</comment>
<dbReference type="EMBL" id="JAPDDR010000005">
    <property type="protein sequence ID" value="MCW1914290.1"/>
    <property type="molecule type" value="Genomic_DNA"/>
</dbReference>
<dbReference type="Proteomes" id="UP001165653">
    <property type="component" value="Unassembled WGS sequence"/>
</dbReference>
<protein>
    <submittedName>
        <fullName evidence="1">Uncharacterized protein</fullName>
    </submittedName>
</protein>
<keyword evidence="2" id="KW-1185">Reference proteome</keyword>
<accession>A0ABT3G368</accession>
<dbReference type="RefSeq" id="WP_264513867.1">
    <property type="nucleotide sequence ID" value="NZ_JAPDDR010000005.1"/>
</dbReference>
<organism evidence="1 2">
    <name type="scientific">Luteolibacter rhizosphaerae</name>
    <dbReference type="NCBI Taxonomy" id="2989719"/>
    <lineage>
        <taxon>Bacteria</taxon>
        <taxon>Pseudomonadati</taxon>
        <taxon>Verrucomicrobiota</taxon>
        <taxon>Verrucomicrobiia</taxon>
        <taxon>Verrucomicrobiales</taxon>
        <taxon>Verrucomicrobiaceae</taxon>
        <taxon>Luteolibacter</taxon>
    </lineage>
</organism>
<proteinExistence type="predicted"/>
<reference evidence="1" key="1">
    <citation type="submission" date="2022-10" db="EMBL/GenBank/DDBJ databases">
        <title>Luteolibacter sp. GHJ8, whole genome shotgun sequencing project.</title>
        <authorList>
            <person name="Zhao G."/>
            <person name="Shen L."/>
        </authorList>
    </citation>
    <scope>NUCLEOTIDE SEQUENCE</scope>
    <source>
        <strain evidence="1">GHJ8</strain>
    </source>
</reference>